<dbReference type="KEGG" id="sap:Sulac_0978"/>
<dbReference type="HOGENOM" id="CLU_032635_0_0_9"/>
<dbReference type="PATRIC" id="fig|679936.5.peg.1036"/>
<accession>G8TT99</accession>
<feature type="transmembrane region" description="Helical" evidence="1">
    <location>
        <begin position="207"/>
        <end position="231"/>
    </location>
</feature>
<keyword evidence="1" id="KW-0812">Transmembrane</keyword>
<feature type="transmembrane region" description="Helical" evidence="1">
    <location>
        <begin position="145"/>
        <end position="169"/>
    </location>
</feature>
<organism evidence="3 4">
    <name type="scientific">Sulfobacillus acidophilus (strain ATCC 700253 / DSM 10332 / NAL)</name>
    <dbReference type="NCBI Taxonomy" id="679936"/>
    <lineage>
        <taxon>Bacteria</taxon>
        <taxon>Bacillati</taxon>
        <taxon>Bacillota</taxon>
        <taxon>Clostridia</taxon>
        <taxon>Eubacteriales</taxon>
        <taxon>Clostridiales Family XVII. Incertae Sedis</taxon>
        <taxon>Sulfobacillus</taxon>
    </lineage>
</organism>
<dbReference type="STRING" id="679936.Sulac_0978"/>
<name>G8TT99_SULAD</name>
<gene>
    <name evidence="3" type="ordered locus">Sulac_0978</name>
</gene>
<protein>
    <recommendedName>
        <fullName evidence="2">Urease accessory protein UreH-like transmembrane domain-containing protein</fullName>
    </recommendedName>
</protein>
<dbReference type="EMBL" id="CP003179">
    <property type="protein sequence ID" value="AEW04479.1"/>
    <property type="molecule type" value="Genomic_DNA"/>
</dbReference>
<evidence type="ECO:0000259" key="2">
    <source>
        <dbReference type="Pfam" id="PF13386"/>
    </source>
</evidence>
<dbReference type="PANTHER" id="PTHR42208:SF1">
    <property type="entry name" value="HEAVY METAL TRANSPORTER"/>
    <property type="match status" value="1"/>
</dbReference>
<reference evidence="4" key="1">
    <citation type="submission" date="2011-12" db="EMBL/GenBank/DDBJ databases">
        <title>The complete genome of chromosome of Sulfobacillus acidophilus DSM 10332.</title>
        <authorList>
            <person name="Lucas S."/>
            <person name="Han J."/>
            <person name="Lapidus A."/>
            <person name="Bruce D."/>
            <person name="Goodwin L."/>
            <person name="Pitluck S."/>
            <person name="Peters L."/>
            <person name="Kyrpides N."/>
            <person name="Mavromatis K."/>
            <person name="Ivanova N."/>
            <person name="Mikhailova N."/>
            <person name="Chertkov O."/>
            <person name="Saunders E."/>
            <person name="Detter J.C."/>
            <person name="Tapia R."/>
            <person name="Han C."/>
            <person name="Land M."/>
            <person name="Hauser L."/>
            <person name="Markowitz V."/>
            <person name="Cheng J.-F."/>
            <person name="Hugenholtz P."/>
            <person name="Woyke T."/>
            <person name="Wu D."/>
            <person name="Pukall R."/>
            <person name="Gehrich-Schroeter G."/>
            <person name="Schneider S."/>
            <person name="Klenk H.-P."/>
            <person name="Eisen J.A."/>
        </authorList>
    </citation>
    <scope>NUCLEOTIDE SEQUENCE [LARGE SCALE GENOMIC DNA]</scope>
    <source>
        <strain evidence="4">ATCC 700253 / DSM 10332 / NAL</strain>
    </source>
</reference>
<keyword evidence="1" id="KW-1133">Transmembrane helix</keyword>
<feature type="domain" description="Urease accessory protein UreH-like transmembrane" evidence="2">
    <location>
        <begin position="9"/>
        <end position="216"/>
    </location>
</feature>
<feature type="transmembrane region" description="Helical" evidence="1">
    <location>
        <begin position="55"/>
        <end position="77"/>
    </location>
</feature>
<keyword evidence="4" id="KW-1185">Reference proteome</keyword>
<dbReference type="AlphaFoldDB" id="G8TT99"/>
<evidence type="ECO:0000313" key="4">
    <source>
        <dbReference type="Proteomes" id="UP000005439"/>
    </source>
</evidence>
<sequence length="239" mass="25453">MITAILITALGVGLLQGFLHCSGMCGPFVLAYSFALPKDRLTRSQTWTLLIAHNIGRIAAFTMLGIVFGLVGSFVNVAAHARGLDAVAGIIGGSLMVLWAFDEAVSGHGAGFIERWSLLSWKPLQERLRRLLRAHTPGSATTAGLILGLHPCGLLFAVLLTAASAGSWWKGGLTLLTFGIGTVPALLSVALAGFYGRRRLQGRWASYVTALFIGLSGLLFVLRGLAVNGWIPEVNPWLF</sequence>
<keyword evidence="1" id="KW-0472">Membrane</keyword>
<feature type="transmembrane region" description="Helical" evidence="1">
    <location>
        <begin position="175"/>
        <end position="195"/>
    </location>
</feature>
<dbReference type="InterPro" id="IPR039447">
    <property type="entry name" value="UreH-like_TM_dom"/>
</dbReference>
<evidence type="ECO:0000313" key="3">
    <source>
        <dbReference type="EMBL" id="AEW04479.1"/>
    </source>
</evidence>
<dbReference type="Pfam" id="PF13386">
    <property type="entry name" value="DsbD_2"/>
    <property type="match status" value="1"/>
</dbReference>
<dbReference type="PANTHER" id="PTHR42208">
    <property type="entry name" value="HEAVY METAL TRANSPORTER-RELATED"/>
    <property type="match status" value="1"/>
</dbReference>
<evidence type="ECO:0000256" key="1">
    <source>
        <dbReference type="SAM" id="Phobius"/>
    </source>
</evidence>
<dbReference type="Proteomes" id="UP000005439">
    <property type="component" value="Chromosome"/>
</dbReference>
<proteinExistence type="predicted"/>
<reference evidence="3 4" key="2">
    <citation type="journal article" date="2012" name="Stand. Genomic Sci.">
        <title>Complete genome sequence of the moderately thermophilic mineral-sulfide-oxidizing firmicute Sulfobacillus acidophilus type strain (NAL(T)).</title>
        <authorList>
            <person name="Anderson I."/>
            <person name="Chertkov O."/>
            <person name="Chen A."/>
            <person name="Saunders E."/>
            <person name="Lapidus A."/>
            <person name="Nolan M."/>
            <person name="Lucas S."/>
            <person name="Hammon N."/>
            <person name="Deshpande S."/>
            <person name="Cheng J.F."/>
            <person name="Han C."/>
            <person name="Tapia R."/>
            <person name="Goodwin L.A."/>
            <person name="Pitluck S."/>
            <person name="Liolios K."/>
            <person name="Pagani I."/>
            <person name="Ivanova N."/>
            <person name="Mikhailova N."/>
            <person name="Pati A."/>
            <person name="Palaniappan K."/>
            <person name="Land M."/>
            <person name="Pan C."/>
            <person name="Rohde M."/>
            <person name="Pukall R."/>
            <person name="Goker M."/>
            <person name="Detter J.C."/>
            <person name="Woyke T."/>
            <person name="Bristow J."/>
            <person name="Eisen J.A."/>
            <person name="Markowitz V."/>
            <person name="Hugenholtz P."/>
            <person name="Kyrpides N.C."/>
            <person name="Klenk H.P."/>
            <person name="Mavromatis K."/>
        </authorList>
    </citation>
    <scope>NUCLEOTIDE SEQUENCE [LARGE SCALE GENOMIC DNA]</scope>
    <source>
        <strain evidence="4">ATCC 700253 / DSM 10332 / NAL</strain>
    </source>
</reference>